<evidence type="ECO:0000256" key="1">
    <source>
        <dbReference type="ARBA" id="ARBA00004123"/>
    </source>
</evidence>
<evidence type="ECO:0000256" key="4">
    <source>
        <dbReference type="ARBA" id="ARBA00023163"/>
    </source>
</evidence>
<sequence>MLKPLVEKKRRDRINQSLEELRALLFNCTHDQRFRNPKLEKAEILELTVSYLERRRRERKTGQTGRCRSPGLCCFVKLFKPRLN</sequence>
<dbReference type="InterPro" id="IPR050370">
    <property type="entry name" value="HES_HEY"/>
</dbReference>
<proteinExistence type="predicted"/>
<dbReference type="Pfam" id="PF00010">
    <property type="entry name" value="HLH"/>
    <property type="match status" value="1"/>
</dbReference>
<keyword evidence="2" id="KW-0678">Repressor</keyword>
<organism evidence="7 8">
    <name type="scientific">Atractosteus spatula</name>
    <name type="common">Alligator gar</name>
    <name type="synonym">Lepisosteus spatula</name>
    <dbReference type="NCBI Taxonomy" id="7917"/>
    <lineage>
        <taxon>Eukaryota</taxon>
        <taxon>Metazoa</taxon>
        <taxon>Chordata</taxon>
        <taxon>Craniata</taxon>
        <taxon>Vertebrata</taxon>
        <taxon>Euteleostomi</taxon>
        <taxon>Actinopterygii</taxon>
        <taxon>Neopterygii</taxon>
        <taxon>Holostei</taxon>
        <taxon>Semionotiformes</taxon>
        <taxon>Lepisosteidae</taxon>
        <taxon>Atractosteus</taxon>
    </lineage>
</organism>
<dbReference type="Proteomes" id="UP000736164">
    <property type="component" value="Unassembled WGS sequence"/>
</dbReference>
<evidence type="ECO:0000256" key="5">
    <source>
        <dbReference type="ARBA" id="ARBA00023242"/>
    </source>
</evidence>
<keyword evidence="5" id="KW-0539">Nucleus</keyword>
<feature type="non-terminal residue" evidence="7">
    <location>
        <position position="84"/>
    </location>
</feature>
<keyword evidence="4" id="KW-0804">Transcription</keyword>
<protein>
    <submittedName>
        <fullName evidence="7">HES7 factor</fullName>
    </submittedName>
</protein>
<feature type="non-terminal residue" evidence="7">
    <location>
        <position position="1"/>
    </location>
</feature>
<dbReference type="GO" id="GO:0046983">
    <property type="term" value="F:protein dimerization activity"/>
    <property type="evidence" value="ECO:0007669"/>
    <property type="project" value="InterPro"/>
</dbReference>
<evidence type="ECO:0000313" key="7">
    <source>
        <dbReference type="EMBL" id="MBN3312707.1"/>
    </source>
</evidence>
<evidence type="ECO:0000256" key="2">
    <source>
        <dbReference type="ARBA" id="ARBA00022491"/>
    </source>
</evidence>
<dbReference type="Gene3D" id="4.10.280.10">
    <property type="entry name" value="Helix-loop-helix DNA-binding domain"/>
    <property type="match status" value="1"/>
</dbReference>
<evidence type="ECO:0000256" key="3">
    <source>
        <dbReference type="ARBA" id="ARBA00023015"/>
    </source>
</evidence>
<feature type="domain" description="BHLH" evidence="6">
    <location>
        <begin position="1"/>
        <end position="55"/>
    </location>
</feature>
<dbReference type="InterPro" id="IPR036638">
    <property type="entry name" value="HLH_DNA-bd_sf"/>
</dbReference>
<dbReference type="PROSITE" id="PS50888">
    <property type="entry name" value="BHLH"/>
    <property type="match status" value="1"/>
</dbReference>
<accession>A0A8J7NG85</accession>
<dbReference type="SMART" id="SM00353">
    <property type="entry name" value="HLH"/>
    <property type="match status" value="1"/>
</dbReference>
<reference evidence="7" key="1">
    <citation type="journal article" date="2021" name="Cell">
        <title>Tracing the genetic footprints of vertebrate landing in non-teleost ray-finned fishes.</title>
        <authorList>
            <person name="Bi X."/>
            <person name="Wang K."/>
            <person name="Yang L."/>
            <person name="Pan H."/>
            <person name="Jiang H."/>
            <person name="Wei Q."/>
            <person name="Fang M."/>
            <person name="Yu H."/>
            <person name="Zhu C."/>
            <person name="Cai Y."/>
            <person name="He Y."/>
            <person name="Gan X."/>
            <person name="Zeng H."/>
            <person name="Yu D."/>
            <person name="Zhu Y."/>
            <person name="Jiang H."/>
            <person name="Qiu Q."/>
            <person name="Yang H."/>
            <person name="Zhang Y.E."/>
            <person name="Wang W."/>
            <person name="Zhu M."/>
            <person name="He S."/>
            <person name="Zhang G."/>
        </authorList>
    </citation>
    <scope>NUCLEOTIDE SEQUENCE</scope>
    <source>
        <strain evidence="7">Allg_001</strain>
    </source>
</reference>
<evidence type="ECO:0000313" key="8">
    <source>
        <dbReference type="Proteomes" id="UP000736164"/>
    </source>
</evidence>
<dbReference type="EMBL" id="JAAWVO010007985">
    <property type="protein sequence ID" value="MBN3312707.1"/>
    <property type="molecule type" value="Genomic_DNA"/>
</dbReference>
<dbReference type="PANTHER" id="PTHR10985">
    <property type="entry name" value="BASIC HELIX-LOOP-HELIX TRANSCRIPTION FACTOR, HES-RELATED"/>
    <property type="match status" value="1"/>
</dbReference>
<name>A0A8J7NG85_ATRSP</name>
<comment type="subcellular location">
    <subcellularLocation>
        <location evidence="1">Nucleus</location>
    </subcellularLocation>
</comment>
<dbReference type="AlphaFoldDB" id="A0A8J7NG85"/>
<dbReference type="SUPFAM" id="SSF47459">
    <property type="entry name" value="HLH, helix-loop-helix DNA-binding domain"/>
    <property type="match status" value="1"/>
</dbReference>
<gene>
    <name evidence="7" type="primary">Hes7</name>
    <name evidence="7" type="ORF">GTO95_0007491</name>
</gene>
<evidence type="ECO:0000259" key="6">
    <source>
        <dbReference type="PROSITE" id="PS50888"/>
    </source>
</evidence>
<keyword evidence="8" id="KW-1185">Reference proteome</keyword>
<dbReference type="GO" id="GO:0005634">
    <property type="term" value="C:nucleus"/>
    <property type="evidence" value="ECO:0007669"/>
    <property type="project" value="UniProtKB-SubCell"/>
</dbReference>
<comment type="caution">
    <text evidence="7">The sequence shown here is derived from an EMBL/GenBank/DDBJ whole genome shotgun (WGS) entry which is preliminary data.</text>
</comment>
<keyword evidence="3" id="KW-0805">Transcription regulation</keyword>
<dbReference type="InterPro" id="IPR011598">
    <property type="entry name" value="bHLH_dom"/>
</dbReference>